<gene>
    <name evidence="2" type="ORF">HDF17_003350</name>
</gene>
<keyword evidence="3" id="KW-1185">Reference proteome</keyword>
<organism evidence="2 3">
    <name type="scientific">Granulicella arctica</name>
    <dbReference type="NCBI Taxonomy" id="940613"/>
    <lineage>
        <taxon>Bacteria</taxon>
        <taxon>Pseudomonadati</taxon>
        <taxon>Acidobacteriota</taxon>
        <taxon>Terriglobia</taxon>
        <taxon>Terriglobales</taxon>
        <taxon>Acidobacteriaceae</taxon>
        <taxon>Granulicella</taxon>
    </lineage>
</organism>
<evidence type="ECO:0000256" key="1">
    <source>
        <dbReference type="SAM" id="Phobius"/>
    </source>
</evidence>
<dbReference type="Pfam" id="PF11755">
    <property type="entry name" value="DUF3311"/>
    <property type="match status" value="1"/>
</dbReference>
<name>A0A7Y9PJR9_9BACT</name>
<dbReference type="AlphaFoldDB" id="A0A7Y9PJR9"/>
<evidence type="ECO:0000313" key="2">
    <source>
        <dbReference type="EMBL" id="NYF81030.1"/>
    </source>
</evidence>
<keyword evidence="1" id="KW-1133">Transmembrane helix</keyword>
<keyword evidence="1" id="KW-0472">Membrane</keyword>
<feature type="transmembrane region" description="Helical" evidence="1">
    <location>
        <begin position="20"/>
        <end position="40"/>
    </location>
</feature>
<evidence type="ECO:0000313" key="3">
    <source>
        <dbReference type="Proteomes" id="UP000589520"/>
    </source>
</evidence>
<comment type="caution">
    <text evidence="2">The sequence shown here is derived from an EMBL/GenBank/DDBJ whole genome shotgun (WGS) entry which is preliminary data.</text>
</comment>
<proteinExistence type="predicted"/>
<reference evidence="2 3" key="1">
    <citation type="submission" date="2020-07" db="EMBL/GenBank/DDBJ databases">
        <title>Genomic Encyclopedia of Type Strains, Phase IV (KMG-V): Genome sequencing to study the core and pangenomes of soil and plant-associated prokaryotes.</title>
        <authorList>
            <person name="Whitman W."/>
        </authorList>
    </citation>
    <scope>NUCLEOTIDE SEQUENCE [LARGE SCALE GENOMIC DNA]</scope>
    <source>
        <strain evidence="2 3">X4EP2</strain>
    </source>
</reference>
<sequence length="77" mass="8852">MLGSTMTSPDKIPHAPKKGISRWALLLILPYAGLCFPQIYARATPALWGFPFFYWYQFAWVILASLIMGVVYRKLEK</sequence>
<dbReference type="EMBL" id="JACCCW010000002">
    <property type="protein sequence ID" value="NYF81030.1"/>
    <property type="molecule type" value="Genomic_DNA"/>
</dbReference>
<protein>
    <recommendedName>
        <fullName evidence="4">DUF3311 domain-containing protein</fullName>
    </recommendedName>
</protein>
<feature type="transmembrane region" description="Helical" evidence="1">
    <location>
        <begin position="52"/>
        <end position="72"/>
    </location>
</feature>
<accession>A0A7Y9PJR9</accession>
<dbReference type="InterPro" id="IPR021741">
    <property type="entry name" value="DUF3311"/>
</dbReference>
<dbReference type="Proteomes" id="UP000589520">
    <property type="component" value="Unassembled WGS sequence"/>
</dbReference>
<evidence type="ECO:0008006" key="4">
    <source>
        <dbReference type="Google" id="ProtNLM"/>
    </source>
</evidence>
<keyword evidence="1" id="KW-0812">Transmembrane</keyword>